<feature type="chain" id="PRO_5043483375" description="Proline-rich protein" evidence="2">
    <location>
        <begin position="19"/>
        <end position="120"/>
    </location>
</feature>
<evidence type="ECO:0000313" key="4">
    <source>
        <dbReference type="Proteomes" id="UP001497516"/>
    </source>
</evidence>
<evidence type="ECO:0000256" key="1">
    <source>
        <dbReference type="SAM" id="MobiDB-lite"/>
    </source>
</evidence>
<feature type="region of interest" description="Disordered" evidence="1">
    <location>
        <begin position="69"/>
        <end position="120"/>
    </location>
</feature>
<feature type="signal peptide" evidence="2">
    <location>
        <begin position="1"/>
        <end position="18"/>
    </location>
</feature>
<evidence type="ECO:0000313" key="3">
    <source>
        <dbReference type="EMBL" id="CAL1361437.1"/>
    </source>
</evidence>
<proteinExistence type="predicted"/>
<dbReference type="Proteomes" id="UP001497516">
    <property type="component" value="Chromosome 10"/>
</dbReference>
<reference evidence="3 4" key="1">
    <citation type="submission" date="2024-04" db="EMBL/GenBank/DDBJ databases">
        <authorList>
            <person name="Fracassetti M."/>
        </authorList>
    </citation>
    <scope>NUCLEOTIDE SEQUENCE [LARGE SCALE GENOMIC DNA]</scope>
</reference>
<dbReference type="AlphaFoldDB" id="A0AAV2CY14"/>
<gene>
    <name evidence="3" type="ORF">LTRI10_LOCUS8812</name>
</gene>
<dbReference type="EMBL" id="OZ034814">
    <property type="protein sequence ID" value="CAL1361437.1"/>
    <property type="molecule type" value="Genomic_DNA"/>
</dbReference>
<name>A0AAV2CY14_9ROSI</name>
<feature type="compositionally biased region" description="Pro residues" evidence="1">
    <location>
        <begin position="69"/>
        <end position="88"/>
    </location>
</feature>
<evidence type="ECO:0000256" key="2">
    <source>
        <dbReference type="SAM" id="SignalP"/>
    </source>
</evidence>
<keyword evidence="4" id="KW-1185">Reference proteome</keyword>
<accession>A0AAV2CY14</accession>
<sequence length="120" mass="12346">MIAFVGLALLIVVATVDAARLLHESTAVSLGASAQSMFPFPQFPFPRPGFQLPPLPSFPRPGFQFPPLPNFPPGFQLPPLPNFPPFPPLGGGISPSPPSSDGGLPFPPSGGGASPPPLSI</sequence>
<keyword evidence="2" id="KW-0732">Signal</keyword>
<protein>
    <recommendedName>
        <fullName evidence="5">Proline-rich protein</fullName>
    </recommendedName>
</protein>
<evidence type="ECO:0008006" key="5">
    <source>
        <dbReference type="Google" id="ProtNLM"/>
    </source>
</evidence>
<organism evidence="3 4">
    <name type="scientific">Linum trigynum</name>
    <dbReference type="NCBI Taxonomy" id="586398"/>
    <lineage>
        <taxon>Eukaryota</taxon>
        <taxon>Viridiplantae</taxon>
        <taxon>Streptophyta</taxon>
        <taxon>Embryophyta</taxon>
        <taxon>Tracheophyta</taxon>
        <taxon>Spermatophyta</taxon>
        <taxon>Magnoliopsida</taxon>
        <taxon>eudicotyledons</taxon>
        <taxon>Gunneridae</taxon>
        <taxon>Pentapetalae</taxon>
        <taxon>rosids</taxon>
        <taxon>fabids</taxon>
        <taxon>Malpighiales</taxon>
        <taxon>Linaceae</taxon>
        <taxon>Linum</taxon>
    </lineage>
</organism>